<reference evidence="1" key="1">
    <citation type="submission" date="2022-11" db="EMBL/GenBank/DDBJ databases">
        <title>Centuries of genome instability and evolution in soft-shell clam transmissible cancer (bioRxiv).</title>
        <authorList>
            <person name="Hart S.F.M."/>
            <person name="Yonemitsu M.A."/>
            <person name="Giersch R.M."/>
            <person name="Beal B.F."/>
            <person name="Arriagada G."/>
            <person name="Davis B.W."/>
            <person name="Ostrander E.A."/>
            <person name="Goff S.P."/>
            <person name="Metzger M.J."/>
        </authorList>
    </citation>
    <scope>NUCLEOTIDE SEQUENCE</scope>
    <source>
        <strain evidence="1">MELC-2E11</strain>
        <tissue evidence="1">Siphon/mantle</tissue>
    </source>
</reference>
<accession>A0ABY7DYA2</accession>
<protein>
    <submittedName>
        <fullName evidence="1">Uncharacterized protein</fullName>
    </submittedName>
</protein>
<evidence type="ECO:0000313" key="1">
    <source>
        <dbReference type="EMBL" id="WAR02703.1"/>
    </source>
</evidence>
<keyword evidence="2" id="KW-1185">Reference proteome</keyword>
<gene>
    <name evidence="1" type="ORF">MAR_009261</name>
</gene>
<dbReference type="Proteomes" id="UP001164746">
    <property type="component" value="Chromosome 4"/>
</dbReference>
<sequence>MLFYGMWNNYTGFCLCIERNPCVTMFMKFISFRFRQNSFWDNNRYYSIYFHHINTCSFKGKKQCISENKKA</sequence>
<organism evidence="1 2">
    <name type="scientific">Mya arenaria</name>
    <name type="common">Soft-shell clam</name>
    <dbReference type="NCBI Taxonomy" id="6604"/>
    <lineage>
        <taxon>Eukaryota</taxon>
        <taxon>Metazoa</taxon>
        <taxon>Spiralia</taxon>
        <taxon>Lophotrochozoa</taxon>
        <taxon>Mollusca</taxon>
        <taxon>Bivalvia</taxon>
        <taxon>Autobranchia</taxon>
        <taxon>Heteroconchia</taxon>
        <taxon>Euheterodonta</taxon>
        <taxon>Imparidentia</taxon>
        <taxon>Neoheterodontei</taxon>
        <taxon>Myida</taxon>
        <taxon>Myoidea</taxon>
        <taxon>Myidae</taxon>
        <taxon>Mya</taxon>
    </lineage>
</organism>
<name>A0ABY7DYA2_MYAAR</name>
<evidence type="ECO:0000313" key="2">
    <source>
        <dbReference type="Proteomes" id="UP001164746"/>
    </source>
</evidence>
<dbReference type="EMBL" id="CP111015">
    <property type="protein sequence ID" value="WAR02703.1"/>
    <property type="molecule type" value="Genomic_DNA"/>
</dbReference>
<proteinExistence type="predicted"/>